<dbReference type="AlphaFoldDB" id="A0A8H3XMP2"/>
<evidence type="ECO:0000313" key="2">
    <source>
        <dbReference type="Proteomes" id="UP000439903"/>
    </source>
</evidence>
<keyword evidence="2" id="KW-1185">Reference proteome</keyword>
<organism evidence="1 2">
    <name type="scientific">Gigaspora margarita</name>
    <dbReference type="NCBI Taxonomy" id="4874"/>
    <lineage>
        <taxon>Eukaryota</taxon>
        <taxon>Fungi</taxon>
        <taxon>Fungi incertae sedis</taxon>
        <taxon>Mucoromycota</taxon>
        <taxon>Glomeromycotina</taxon>
        <taxon>Glomeromycetes</taxon>
        <taxon>Diversisporales</taxon>
        <taxon>Gigasporaceae</taxon>
        <taxon>Gigaspora</taxon>
    </lineage>
</organism>
<name>A0A8H3XMP2_GIGMA</name>
<sequence length="128" mass="14681">MVARICHKNCPELDNQASVVYGLHMYEPTDDSLYLIASDIQGSRYHSQPISLENTTSEQIITYDNVNGSFYIVNIILNDYIKNWIESSVMKRNDSSYEFIAKTGLQLKQIVALYELIEEHVADRVVNC</sequence>
<reference evidence="1 2" key="1">
    <citation type="journal article" date="2019" name="Environ. Microbiol.">
        <title>At the nexus of three kingdoms: the genome of the mycorrhizal fungus Gigaspora margarita provides insights into plant, endobacterial and fungal interactions.</title>
        <authorList>
            <person name="Venice F."/>
            <person name="Ghignone S."/>
            <person name="Salvioli di Fossalunga A."/>
            <person name="Amselem J."/>
            <person name="Novero M."/>
            <person name="Xianan X."/>
            <person name="Sedzielewska Toro K."/>
            <person name="Morin E."/>
            <person name="Lipzen A."/>
            <person name="Grigoriev I.V."/>
            <person name="Henrissat B."/>
            <person name="Martin F.M."/>
            <person name="Bonfante P."/>
        </authorList>
    </citation>
    <scope>NUCLEOTIDE SEQUENCE [LARGE SCALE GENOMIC DNA]</scope>
    <source>
        <strain evidence="1 2">BEG34</strain>
    </source>
</reference>
<accession>A0A8H3XMP2</accession>
<protein>
    <submittedName>
        <fullName evidence="1">Uncharacterized protein</fullName>
    </submittedName>
</protein>
<gene>
    <name evidence="1" type="ORF">F8M41_024601</name>
</gene>
<proteinExistence type="predicted"/>
<comment type="caution">
    <text evidence="1">The sequence shown here is derived from an EMBL/GenBank/DDBJ whole genome shotgun (WGS) entry which is preliminary data.</text>
</comment>
<dbReference type="Proteomes" id="UP000439903">
    <property type="component" value="Unassembled WGS sequence"/>
</dbReference>
<evidence type="ECO:0000313" key="1">
    <source>
        <dbReference type="EMBL" id="KAF0475492.1"/>
    </source>
</evidence>
<dbReference type="EMBL" id="WTPW01000845">
    <property type="protein sequence ID" value="KAF0475492.1"/>
    <property type="molecule type" value="Genomic_DNA"/>
</dbReference>